<dbReference type="Proteomes" id="UP000319383">
    <property type="component" value="Chromosome"/>
</dbReference>
<evidence type="ECO:0000259" key="1">
    <source>
        <dbReference type="PROSITE" id="PS51186"/>
    </source>
</evidence>
<dbReference type="InterPro" id="IPR016181">
    <property type="entry name" value="Acyl_CoA_acyltransferase"/>
</dbReference>
<dbReference type="GO" id="GO:0016747">
    <property type="term" value="F:acyltransferase activity, transferring groups other than amino-acyl groups"/>
    <property type="evidence" value="ECO:0007669"/>
    <property type="project" value="InterPro"/>
</dbReference>
<reference evidence="2 3" key="1">
    <citation type="submission" date="2019-02" db="EMBL/GenBank/DDBJ databases">
        <title>Deep-cultivation of Planctomycetes and their phenomic and genomic characterization uncovers novel biology.</title>
        <authorList>
            <person name="Wiegand S."/>
            <person name="Jogler M."/>
            <person name="Boedeker C."/>
            <person name="Pinto D."/>
            <person name="Vollmers J."/>
            <person name="Rivas-Marin E."/>
            <person name="Kohn T."/>
            <person name="Peeters S.H."/>
            <person name="Heuer A."/>
            <person name="Rast P."/>
            <person name="Oberbeckmann S."/>
            <person name="Bunk B."/>
            <person name="Jeske O."/>
            <person name="Meyerdierks A."/>
            <person name="Storesund J.E."/>
            <person name="Kallscheuer N."/>
            <person name="Luecker S."/>
            <person name="Lage O.M."/>
            <person name="Pohl T."/>
            <person name="Merkel B.J."/>
            <person name="Hornburger P."/>
            <person name="Mueller R.-W."/>
            <person name="Bruemmer F."/>
            <person name="Labrenz M."/>
            <person name="Spormann A.M."/>
            <person name="Op den Camp H."/>
            <person name="Overmann J."/>
            <person name="Amann R."/>
            <person name="Jetten M.S.M."/>
            <person name="Mascher T."/>
            <person name="Medema M.H."/>
            <person name="Devos D.P."/>
            <person name="Kaster A.-K."/>
            <person name="Ovreas L."/>
            <person name="Rohde M."/>
            <person name="Galperin M.Y."/>
            <person name="Jogler C."/>
        </authorList>
    </citation>
    <scope>NUCLEOTIDE SEQUENCE [LARGE SCALE GENOMIC DNA]</scope>
    <source>
        <strain evidence="2 3">Mal52</strain>
    </source>
</reference>
<dbReference type="EMBL" id="CP036276">
    <property type="protein sequence ID" value="QDU42914.1"/>
    <property type="molecule type" value="Genomic_DNA"/>
</dbReference>
<dbReference type="KEGG" id="sdyn:Mal52_13840"/>
<gene>
    <name evidence="2" type="ORF">Mal52_13840</name>
</gene>
<accession>A0A517ZK86</accession>
<name>A0A517ZK86_9PLAN</name>
<dbReference type="InterPro" id="IPR000182">
    <property type="entry name" value="GNAT_dom"/>
</dbReference>
<sequence>MKLRHHTKNDSRAIVQLFESVFANSEGESEGTLIGRLAIDLFEKTDECDLLNFVAEIDGQIIGSIFFSRLRFVDCIQAFLLAPVAVHSDHQRKGVGQALIRHGLNALRDEGASVALTYGDPEFYSKVGFRAISHETVMAPFELSQPEGWLGQSLVGNSIETLSGECTCVEAFREPAYW</sequence>
<evidence type="ECO:0000313" key="3">
    <source>
        <dbReference type="Proteomes" id="UP000319383"/>
    </source>
</evidence>
<dbReference type="PROSITE" id="PS51186">
    <property type="entry name" value="GNAT"/>
    <property type="match status" value="1"/>
</dbReference>
<dbReference type="CDD" id="cd04301">
    <property type="entry name" value="NAT_SF"/>
    <property type="match status" value="1"/>
</dbReference>
<dbReference type="SUPFAM" id="SSF55729">
    <property type="entry name" value="Acyl-CoA N-acyltransferases (Nat)"/>
    <property type="match status" value="1"/>
</dbReference>
<organism evidence="2 3">
    <name type="scientific">Symmachiella dynata</name>
    <dbReference type="NCBI Taxonomy" id="2527995"/>
    <lineage>
        <taxon>Bacteria</taxon>
        <taxon>Pseudomonadati</taxon>
        <taxon>Planctomycetota</taxon>
        <taxon>Planctomycetia</taxon>
        <taxon>Planctomycetales</taxon>
        <taxon>Planctomycetaceae</taxon>
        <taxon>Symmachiella</taxon>
    </lineage>
</organism>
<keyword evidence="2" id="KW-0808">Transferase</keyword>
<dbReference type="Pfam" id="PF13508">
    <property type="entry name" value="Acetyltransf_7"/>
    <property type="match status" value="1"/>
</dbReference>
<protein>
    <submittedName>
        <fullName evidence="2">Acetyltransferase (GNAT) family protein</fullName>
    </submittedName>
</protein>
<proteinExistence type="predicted"/>
<feature type="domain" description="N-acetyltransferase" evidence="1">
    <location>
        <begin position="1"/>
        <end position="148"/>
    </location>
</feature>
<dbReference type="AlphaFoldDB" id="A0A517ZK86"/>
<keyword evidence="3" id="KW-1185">Reference proteome</keyword>
<dbReference type="Gene3D" id="3.40.630.30">
    <property type="match status" value="1"/>
</dbReference>
<evidence type="ECO:0000313" key="2">
    <source>
        <dbReference type="EMBL" id="QDU42914.1"/>
    </source>
</evidence>